<dbReference type="InParanoid" id="A0A2V0P5S0"/>
<dbReference type="OrthoDB" id="66726at2759"/>
<evidence type="ECO:0000256" key="10">
    <source>
        <dbReference type="ARBA" id="ARBA00022989"/>
    </source>
</evidence>
<evidence type="ECO:0000256" key="6">
    <source>
        <dbReference type="ARBA" id="ARBA00022723"/>
    </source>
</evidence>
<accession>A0A2V0P5S0</accession>
<comment type="caution">
    <text evidence="15">The sequence shown here is derived from an EMBL/GenBank/DDBJ whole genome shotgun (WGS) entry which is preliminary data.</text>
</comment>
<dbReference type="Pfam" id="PF13920">
    <property type="entry name" value="zf-C3HC4_3"/>
    <property type="match status" value="1"/>
</dbReference>
<sequence>MANEGCVSYAGIACSAIGALFYAISRSQDAQAQHISSARALGRLDEALSLEHVLPLLVALRGRADAASPKQCELSDARAVVHELVEEDILVTRSAAGHAVRNPFETRRELTTTDWFLEDGSGQRVRVESARTARVRHDALEMRQDYRERADGPALQSIAQFFTGNRTQGYKRKESYIPVGAILTVVGELSRNALAGTGGGARYVVRPPPGGDYVITSQAVQQLRAGFVRASMVYKSIAVAFGGLGAYLIARKALRRWLRARRERAARKLLQQAAAKARERRAALHAAAAEEGGAAAAAGAAAPSAAAMAAGGDDRELDTCVVCLEHQACIVFTGCGHLCVCQGCSKPLKKCPVCRAASPMCRVFRM</sequence>
<dbReference type="GO" id="GO:0008270">
    <property type="term" value="F:zinc ion binding"/>
    <property type="evidence" value="ECO:0007669"/>
    <property type="project" value="UniProtKB-KW"/>
</dbReference>
<dbReference type="AlphaFoldDB" id="A0A2V0P5S0"/>
<feature type="transmembrane region" description="Helical" evidence="13">
    <location>
        <begin position="232"/>
        <end position="250"/>
    </location>
</feature>
<evidence type="ECO:0000256" key="11">
    <source>
        <dbReference type="ARBA" id="ARBA00023136"/>
    </source>
</evidence>
<proteinExistence type="predicted"/>
<keyword evidence="7 12" id="KW-0863">Zinc-finger</keyword>
<evidence type="ECO:0000313" key="15">
    <source>
        <dbReference type="EMBL" id="GBF94919.1"/>
    </source>
</evidence>
<evidence type="ECO:0000256" key="13">
    <source>
        <dbReference type="SAM" id="Phobius"/>
    </source>
</evidence>
<dbReference type="Gene3D" id="3.30.40.10">
    <property type="entry name" value="Zinc/RING finger domain, C3HC4 (zinc finger)"/>
    <property type="match status" value="1"/>
</dbReference>
<evidence type="ECO:0000256" key="8">
    <source>
        <dbReference type="ARBA" id="ARBA00022786"/>
    </source>
</evidence>
<keyword evidence="9" id="KW-0862">Zinc</keyword>
<dbReference type="GO" id="GO:0016567">
    <property type="term" value="P:protein ubiquitination"/>
    <property type="evidence" value="ECO:0007669"/>
    <property type="project" value="InterPro"/>
</dbReference>
<dbReference type="EC" id="2.3.2.27" evidence="3"/>
<evidence type="ECO:0000256" key="7">
    <source>
        <dbReference type="ARBA" id="ARBA00022771"/>
    </source>
</evidence>
<dbReference type="InterPro" id="IPR013083">
    <property type="entry name" value="Znf_RING/FYVE/PHD"/>
</dbReference>
<evidence type="ECO:0000256" key="5">
    <source>
        <dbReference type="ARBA" id="ARBA00022692"/>
    </source>
</evidence>
<evidence type="ECO:0000313" key="16">
    <source>
        <dbReference type="Proteomes" id="UP000247498"/>
    </source>
</evidence>
<dbReference type="STRING" id="307507.A0A2V0P5S0"/>
<dbReference type="EMBL" id="BDRX01000057">
    <property type="protein sequence ID" value="GBF94919.1"/>
    <property type="molecule type" value="Genomic_DNA"/>
</dbReference>
<dbReference type="GO" id="GO:0061630">
    <property type="term" value="F:ubiquitin protein ligase activity"/>
    <property type="evidence" value="ECO:0007669"/>
    <property type="project" value="UniProtKB-EC"/>
</dbReference>
<evidence type="ECO:0000256" key="12">
    <source>
        <dbReference type="PROSITE-ProRule" id="PRU00175"/>
    </source>
</evidence>
<evidence type="ECO:0000256" key="9">
    <source>
        <dbReference type="ARBA" id="ARBA00022833"/>
    </source>
</evidence>
<keyword evidence="4" id="KW-0808">Transferase</keyword>
<dbReference type="SUPFAM" id="SSF57850">
    <property type="entry name" value="RING/U-box"/>
    <property type="match status" value="1"/>
</dbReference>
<comment type="subcellular location">
    <subcellularLocation>
        <location evidence="2">Membrane</location>
        <topology evidence="2">Multi-pass membrane protein</topology>
    </subcellularLocation>
</comment>
<keyword evidence="5 13" id="KW-0812">Transmembrane</keyword>
<dbReference type="GO" id="GO:0016020">
    <property type="term" value="C:membrane"/>
    <property type="evidence" value="ECO:0007669"/>
    <property type="project" value="UniProtKB-SubCell"/>
</dbReference>
<dbReference type="Proteomes" id="UP000247498">
    <property type="component" value="Unassembled WGS sequence"/>
</dbReference>
<reference evidence="15 16" key="1">
    <citation type="journal article" date="2018" name="Sci. Rep.">
        <title>Raphidocelis subcapitata (=Pseudokirchneriella subcapitata) provides an insight into genome evolution and environmental adaptations in the Sphaeropleales.</title>
        <authorList>
            <person name="Suzuki S."/>
            <person name="Yamaguchi H."/>
            <person name="Nakajima N."/>
            <person name="Kawachi M."/>
        </authorList>
    </citation>
    <scope>NUCLEOTIDE SEQUENCE [LARGE SCALE GENOMIC DNA]</scope>
    <source>
        <strain evidence="15 16">NIES-35</strain>
    </source>
</reference>
<evidence type="ECO:0000256" key="2">
    <source>
        <dbReference type="ARBA" id="ARBA00004141"/>
    </source>
</evidence>
<name>A0A2V0P5S0_9CHLO</name>
<dbReference type="Pfam" id="PF12483">
    <property type="entry name" value="GIDE"/>
    <property type="match status" value="1"/>
</dbReference>
<comment type="catalytic activity">
    <reaction evidence="1">
        <text>S-ubiquitinyl-[E2 ubiquitin-conjugating enzyme]-L-cysteine + [acceptor protein]-L-lysine = [E2 ubiquitin-conjugating enzyme]-L-cysteine + N(6)-ubiquitinyl-[acceptor protein]-L-lysine.</text>
        <dbReference type="EC" id="2.3.2.27"/>
    </reaction>
</comment>
<gene>
    <name evidence="15" type="ORF">Rsub_08162</name>
</gene>
<evidence type="ECO:0000259" key="14">
    <source>
        <dbReference type="PROSITE" id="PS50089"/>
    </source>
</evidence>
<dbReference type="PROSITE" id="PS50089">
    <property type="entry name" value="ZF_RING_2"/>
    <property type="match status" value="1"/>
</dbReference>
<keyword evidence="6" id="KW-0479">Metal-binding</keyword>
<organism evidence="15 16">
    <name type="scientific">Raphidocelis subcapitata</name>
    <dbReference type="NCBI Taxonomy" id="307507"/>
    <lineage>
        <taxon>Eukaryota</taxon>
        <taxon>Viridiplantae</taxon>
        <taxon>Chlorophyta</taxon>
        <taxon>core chlorophytes</taxon>
        <taxon>Chlorophyceae</taxon>
        <taxon>CS clade</taxon>
        <taxon>Sphaeropleales</taxon>
        <taxon>Selenastraceae</taxon>
        <taxon>Raphidocelis</taxon>
    </lineage>
</organism>
<protein>
    <recommendedName>
        <fullName evidence="3">RING-type E3 ubiquitin transferase</fullName>
        <ecNumber evidence="3">2.3.2.27</ecNumber>
    </recommendedName>
</protein>
<dbReference type="FunCoup" id="A0A2V0P5S0">
    <property type="interactions" value="1321"/>
</dbReference>
<keyword evidence="11 13" id="KW-0472">Membrane</keyword>
<keyword evidence="8" id="KW-0833">Ubl conjugation pathway</keyword>
<dbReference type="PANTHER" id="PTHR47568">
    <property type="match status" value="1"/>
</dbReference>
<dbReference type="InterPro" id="IPR022170">
    <property type="entry name" value="MUL1-like"/>
</dbReference>
<evidence type="ECO:0000256" key="4">
    <source>
        <dbReference type="ARBA" id="ARBA00022679"/>
    </source>
</evidence>
<dbReference type="PANTHER" id="PTHR47568:SF2">
    <property type="entry name" value="E3 UBIQUITIN-PROTEIN LIGASE SP1-RELATED"/>
    <property type="match status" value="1"/>
</dbReference>
<keyword evidence="16" id="KW-1185">Reference proteome</keyword>
<evidence type="ECO:0000256" key="3">
    <source>
        <dbReference type="ARBA" id="ARBA00012483"/>
    </source>
</evidence>
<dbReference type="InterPro" id="IPR001841">
    <property type="entry name" value="Znf_RING"/>
</dbReference>
<feature type="domain" description="RING-type" evidence="14">
    <location>
        <begin position="320"/>
        <end position="355"/>
    </location>
</feature>
<dbReference type="InterPro" id="IPR044231">
    <property type="entry name" value="SP1/SPL1"/>
</dbReference>
<evidence type="ECO:0000256" key="1">
    <source>
        <dbReference type="ARBA" id="ARBA00000900"/>
    </source>
</evidence>
<keyword evidence="10 13" id="KW-1133">Transmembrane helix</keyword>